<dbReference type="AlphaFoldDB" id="D7DP44"/>
<feature type="binding site" evidence="11">
    <location>
        <position position="156"/>
    </location>
    <ligand>
        <name>GTP</name>
        <dbReference type="ChEBI" id="CHEBI:37565"/>
    </ligand>
</feature>
<feature type="binding site" evidence="11">
    <location>
        <position position="71"/>
    </location>
    <ligand>
        <name>GTP</name>
        <dbReference type="ChEBI" id="CHEBI:37565"/>
    </ligand>
</feature>
<dbReference type="GO" id="GO:0008270">
    <property type="term" value="F:zinc ion binding"/>
    <property type="evidence" value="ECO:0007669"/>
    <property type="project" value="UniProtKB-UniRule"/>
</dbReference>
<feature type="binding site" evidence="11">
    <location>
        <begin position="94"/>
        <end position="96"/>
    </location>
    <ligand>
        <name>GTP</name>
        <dbReference type="ChEBI" id="CHEBI:37565"/>
    </ligand>
</feature>
<feature type="binding site" evidence="11">
    <location>
        <position position="55"/>
    </location>
    <ligand>
        <name>Zn(2+)</name>
        <dbReference type="ChEBI" id="CHEBI:29105"/>
        <note>catalytic</note>
    </ligand>
</feature>
<dbReference type="Pfam" id="PF00925">
    <property type="entry name" value="GTP_cyclohydro2"/>
    <property type="match status" value="1"/>
</dbReference>
<keyword evidence="5 11" id="KW-0547">Nucleotide-binding</keyword>
<dbReference type="CDD" id="cd00641">
    <property type="entry name" value="GTP_cyclohydro2"/>
    <property type="match status" value="1"/>
</dbReference>
<evidence type="ECO:0000313" key="14">
    <source>
        <dbReference type="Proteomes" id="UP000000383"/>
    </source>
</evidence>
<dbReference type="eggNOG" id="COG0807">
    <property type="taxonomic scope" value="Bacteria"/>
</dbReference>
<evidence type="ECO:0000256" key="9">
    <source>
        <dbReference type="ARBA" id="ARBA00043932"/>
    </source>
</evidence>
<dbReference type="FunFam" id="3.40.50.10990:FF:000001">
    <property type="entry name" value="Riboflavin biosynthesis protein RibBA"/>
    <property type="match status" value="1"/>
</dbReference>
<reference evidence="14" key="1">
    <citation type="submission" date="2010-05" db="EMBL/GenBank/DDBJ databases">
        <title>Complete sequence of Methylotenera sp. 301.</title>
        <authorList>
            <person name="Lucas S."/>
            <person name="Copeland A."/>
            <person name="Lapidus A."/>
            <person name="Cheng J.-F."/>
            <person name="Bruce D."/>
            <person name="Goodwin L."/>
            <person name="Pitluck S."/>
            <person name="Clum A."/>
            <person name="Land M."/>
            <person name="Hauser L."/>
            <person name="Kyrpides N."/>
            <person name="Ivanova N."/>
            <person name="Chistoservova L."/>
            <person name="Kalyuzhnaya M."/>
            <person name="Woyke T."/>
        </authorList>
    </citation>
    <scope>NUCLEOTIDE SEQUENCE [LARGE SCALE GENOMIC DNA]</scope>
    <source>
        <strain evidence="14">301</strain>
    </source>
</reference>
<dbReference type="HAMAP" id="MF_00179">
    <property type="entry name" value="RibA"/>
    <property type="match status" value="1"/>
</dbReference>
<dbReference type="InterPro" id="IPR032677">
    <property type="entry name" value="GTP_cyclohydro_II"/>
</dbReference>
<comment type="function">
    <text evidence="9 11">Catalyzes the conversion of GTP to 2,5-diamino-6-ribosylamino-4(3H)-pyrimidinone 5'-phosphate (DARP), formate and pyrophosphate.</text>
</comment>
<keyword evidence="14" id="KW-1185">Reference proteome</keyword>
<accession>D7DP44</accession>
<comment type="similarity">
    <text evidence="2">In the N-terminal section; belongs to the DHBP synthase family.</text>
</comment>
<dbReference type="OrthoDB" id="9793111at2"/>
<evidence type="ECO:0000259" key="12">
    <source>
        <dbReference type="Pfam" id="PF00925"/>
    </source>
</evidence>
<dbReference type="InterPro" id="IPR000926">
    <property type="entry name" value="RibA"/>
</dbReference>
<evidence type="ECO:0000256" key="3">
    <source>
        <dbReference type="ARBA" id="ARBA00022619"/>
    </source>
</evidence>
<evidence type="ECO:0000256" key="5">
    <source>
        <dbReference type="ARBA" id="ARBA00022741"/>
    </source>
</evidence>
<feature type="binding site" evidence="11">
    <location>
        <position position="66"/>
    </location>
    <ligand>
        <name>Zn(2+)</name>
        <dbReference type="ChEBI" id="CHEBI:29105"/>
        <note>catalytic</note>
    </ligand>
</feature>
<reference evidence="13 14" key="2">
    <citation type="journal article" date="2011" name="J. Bacteriol.">
        <title>Genomes of three methylotrophs from a single niche uncover genetic and metabolic divergence of Methylophilaceae.</title>
        <authorList>
            <person name="Lapidus A."/>
            <person name="Clum A."/>
            <person name="Labutti K."/>
            <person name="Kaluzhnaya M.G."/>
            <person name="Lim S."/>
            <person name="Beck D.A."/>
            <person name="Glavina Del Rio T."/>
            <person name="Nolan M."/>
            <person name="Mavromatis K."/>
            <person name="Huntemann M."/>
            <person name="Lucas S."/>
            <person name="Lidstrom M.E."/>
            <person name="Ivanova N."/>
            <person name="Chistoserdova L."/>
        </authorList>
    </citation>
    <scope>NUCLEOTIDE SEQUENCE [LARGE SCALE GENOMIC DNA]</scope>
    <source>
        <strain evidence="13 14">301</strain>
    </source>
</reference>
<evidence type="ECO:0000256" key="4">
    <source>
        <dbReference type="ARBA" id="ARBA00022723"/>
    </source>
</evidence>
<dbReference type="InterPro" id="IPR036144">
    <property type="entry name" value="RibA-like_sf"/>
</dbReference>
<feature type="binding site" evidence="11">
    <location>
        <position position="151"/>
    </location>
    <ligand>
        <name>GTP</name>
        <dbReference type="ChEBI" id="CHEBI:37565"/>
    </ligand>
</feature>
<evidence type="ECO:0000256" key="1">
    <source>
        <dbReference type="ARBA" id="ARBA00004853"/>
    </source>
</evidence>
<dbReference type="Gene3D" id="3.40.50.10990">
    <property type="entry name" value="GTP cyclohydrolase II"/>
    <property type="match status" value="1"/>
</dbReference>
<evidence type="ECO:0000256" key="8">
    <source>
        <dbReference type="ARBA" id="ARBA00023134"/>
    </source>
</evidence>
<feature type="binding site" evidence="11">
    <location>
        <position position="68"/>
    </location>
    <ligand>
        <name>Zn(2+)</name>
        <dbReference type="ChEBI" id="CHEBI:29105"/>
        <note>catalytic</note>
    </ligand>
</feature>
<proteinExistence type="inferred from homology"/>
<dbReference type="GO" id="GO:0003935">
    <property type="term" value="F:GTP cyclohydrolase II activity"/>
    <property type="evidence" value="ECO:0007669"/>
    <property type="project" value="UniProtKB-UniRule"/>
</dbReference>
<dbReference type="PANTHER" id="PTHR21327">
    <property type="entry name" value="GTP CYCLOHYDROLASE II-RELATED"/>
    <property type="match status" value="1"/>
</dbReference>
<dbReference type="Proteomes" id="UP000000383">
    <property type="component" value="Chromosome"/>
</dbReference>
<keyword evidence="6 11" id="KW-0378">Hydrolase</keyword>
<dbReference type="GO" id="GO:0009231">
    <property type="term" value="P:riboflavin biosynthetic process"/>
    <property type="evidence" value="ECO:0007669"/>
    <property type="project" value="UniProtKB-UniRule"/>
</dbReference>
<dbReference type="GO" id="GO:0005525">
    <property type="term" value="F:GTP binding"/>
    <property type="evidence" value="ECO:0007669"/>
    <property type="project" value="UniProtKB-KW"/>
</dbReference>
<dbReference type="EC" id="3.5.4.25" evidence="11"/>
<evidence type="ECO:0000256" key="2">
    <source>
        <dbReference type="ARBA" id="ARBA00005520"/>
    </source>
</evidence>
<dbReference type="STRING" id="666681.M301_2721"/>
<gene>
    <name evidence="11" type="primary">ribA</name>
    <name evidence="13" type="ordered locus">M301_2721</name>
</gene>
<feature type="active site" description="Proton acceptor" evidence="11">
    <location>
        <position position="128"/>
    </location>
</feature>
<keyword evidence="3 11" id="KW-0686">Riboflavin biosynthesis</keyword>
<dbReference type="KEGG" id="meh:M301_2721"/>
<feature type="domain" description="GTP cyclohydrolase II" evidence="12">
    <location>
        <begin position="8"/>
        <end position="170"/>
    </location>
</feature>
<organism evidence="13 14">
    <name type="scientific">Methylotenera versatilis (strain 301)</name>
    <dbReference type="NCBI Taxonomy" id="666681"/>
    <lineage>
        <taxon>Bacteria</taxon>
        <taxon>Pseudomonadati</taxon>
        <taxon>Pseudomonadota</taxon>
        <taxon>Betaproteobacteria</taxon>
        <taxon>Nitrosomonadales</taxon>
        <taxon>Methylophilaceae</taxon>
        <taxon>Methylotenera</taxon>
    </lineage>
</organism>
<dbReference type="EMBL" id="CP002056">
    <property type="protein sequence ID" value="ADI31075.1"/>
    <property type="molecule type" value="Genomic_DNA"/>
</dbReference>
<comment type="similarity">
    <text evidence="11">Belongs to the GTP cyclohydrolase II family.</text>
</comment>
<dbReference type="RefSeq" id="WP_013149380.1">
    <property type="nucleotide sequence ID" value="NC_014207.1"/>
</dbReference>
<keyword evidence="4 11" id="KW-0479">Metal-binding</keyword>
<comment type="pathway">
    <text evidence="1 11">Cofactor biosynthesis; riboflavin biosynthesis; 5-amino-6-(D-ribitylamino)uracil from GTP: step 1/4.</text>
</comment>
<protein>
    <recommendedName>
        <fullName evidence="11">GTP cyclohydrolase-2</fullName>
        <ecNumber evidence="11">3.5.4.25</ecNumber>
    </recommendedName>
    <alternativeName>
        <fullName evidence="11">GTP cyclohydrolase II</fullName>
    </alternativeName>
</protein>
<dbReference type="GO" id="GO:0008686">
    <property type="term" value="F:3,4-dihydroxy-2-butanone-4-phosphate synthase activity"/>
    <property type="evidence" value="ECO:0007669"/>
    <property type="project" value="TreeGrafter"/>
</dbReference>
<evidence type="ECO:0000256" key="7">
    <source>
        <dbReference type="ARBA" id="ARBA00022833"/>
    </source>
</evidence>
<evidence type="ECO:0000313" key="13">
    <source>
        <dbReference type="EMBL" id="ADI31075.1"/>
    </source>
</evidence>
<dbReference type="HOGENOM" id="CLU_020273_2_1_4"/>
<keyword evidence="7 11" id="KW-0862">Zinc</keyword>
<keyword evidence="8 11" id="KW-0342">GTP-binding</keyword>
<comment type="catalytic activity">
    <reaction evidence="10 11">
        <text>GTP + 4 H2O = 2,5-diamino-6-hydroxy-4-(5-phosphoribosylamino)-pyrimidine + formate + 2 phosphate + 3 H(+)</text>
        <dbReference type="Rhea" id="RHEA:23704"/>
        <dbReference type="ChEBI" id="CHEBI:15377"/>
        <dbReference type="ChEBI" id="CHEBI:15378"/>
        <dbReference type="ChEBI" id="CHEBI:15740"/>
        <dbReference type="ChEBI" id="CHEBI:37565"/>
        <dbReference type="ChEBI" id="CHEBI:43474"/>
        <dbReference type="ChEBI" id="CHEBI:58614"/>
        <dbReference type="EC" id="3.5.4.25"/>
    </reaction>
</comment>
<feature type="binding site" evidence="11">
    <location>
        <position position="116"/>
    </location>
    <ligand>
        <name>GTP</name>
        <dbReference type="ChEBI" id="CHEBI:37565"/>
    </ligand>
</feature>
<dbReference type="PANTHER" id="PTHR21327:SF18">
    <property type="entry name" value="3,4-DIHYDROXY-2-BUTANONE 4-PHOSPHATE SYNTHASE"/>
    <property type="match status" value="1"/>
</dbReference>
<sequence length="200" mass="22034">MTIITKISSSKLPTDFGDFQIHIYRDNRSQVEHAALVMGKPSNQHHVLTRVHSECLTGDAFSSSRCDCGEQLKFAQQAIASKKEGIIIYLRDHEGRGIGLANKISAYALQDGGLDTVEANLALGLPVDQRTFEIAADILKHLEVFSINLLSNNPEKYHALKGLGVNVTQISPISILPNAQNLKYIETKRTKLGHFNTANL</sequence>
<evidence type="ECO:0000256" key="10">
    <source>
        <dbReference type="ARBA" id="ARBA00049295"/>
    </source>
</evidence>
<evidence type="ECO:0000256" key="6">
    <source>
        <dbReference type="ARBA" id="ARBA00022801"/>
    </source>
</evidence>
<name>D7DP44_METV0</name>
<feature type="active site" description="Nucleophile" evidence="11">
    <location>
        <position position="130"/>
    </location>
</feature>
<dbReference type="UniPathway" id="UPA00275">
    <property type="reaction ID" value="UER00400"/>
</dbReference>
<dbReference type="NCBIfam" id="TIGR00505">
    <property type="entry name" value="ribA"/>
    <property type="match status" value="1"/>
</dbReference>
<feature type="binding site" evidence="11">
    <location>
        <begin position="50"/>
        <end position="54"/>
    </location>
    <ligand>
        <name>GTP</name>
        <dbReference type="ChEBI" id="CHEBI:37565"/>
    </ligand>
</feature>
<comment type="cofactor">
    <cofactor evidence="11">
        <name>Zn(2+)</name>
        <dbReference type="ChEBI" id="CHEBI:29105"/>
    </cofactor>
    <text evidence="11">Binds 1 zinc ion per subunit.</text>
</comment>
<dbReference type="NCBIfam" id="NF001591">
    <property type="entry name" value="PRK00393.1"/>
    <property type="match status" value="1"/>
</dbReference>
<dbReference type="SUPFAM" id="SSF142695">
    <property type="entry name" value="RibA-like"/>
    <property type="match status" value="1"/>
</dbReference>
<evidence type="ECO:0000256" key="11">
    <source>
        <dbReference type="HAMAP-Rule" id="MF_00179"/>
    </source>
</evidence>